<dbReference type="GO" id="GO:0051073">
    <property type="term" value="F:adenosylcobinamide-GDP ribazoletransferase activity"/>
    <property type="evidence" value="ECO:0007669"/>
    <property type="project" value="UniProtKB-UniRule"/>
</dbReference>
<dbReference type="InterPro" id="IPR003805">
    <property type="entry name" value="CobS"/>
</dbReference>
<proteinExistence type="inferred from homology"/>
<dbReference type="PANTHER" id="PTHR34148">
    <property type="entry name" value="ADENOSYLCOBINAMIDE-GDP RIBAZOLETRANSFERASE"/>
    <property type="match status" value="1"/>
</dbReference>
<keyword evidence="8 19" id="KW-0169">Cobalamin biosynthesis</keyword>
<dbReference type="OrthoDB" id="9794626at2"/>
<evidence type="ECO:0000256" key="19">
    <source>
        <dbReference type="HAMAP-Rule" id="MF_00719"/>
    </source>
</evidence>
<comment type="cofactor">
    <cofactor evidence="1 19">
        <name>Mg(2+)</name>
        <dbReference type="ChEBI" id="CHEBI:18420"/>
    </cofactor>
</comment>
<feature type="transmembrane region" description="Helical" evidence="19">
    <location>
        <begin position="38"/>
        <end position="59"/>
    </location>
</feature>
<keyword evidence="11 19" id="KW-0460">Magnesium</keyword>
<dbReference type="NCBIfam" id="TIGR00317">
    <property type="entry name" value="cobS"/>
    <property type="match status" value="1"/>
</dbReference>
<evidence type="ECO:0000256" key="10">
    <source>
        <dbReference type="ARBA" id="ARBA00022692"/>
    </source>
</evidence>
<dbReference type="AlphaFoldDB" id="A0A286GJE0"/>
<evidence type="ECO:0000256" key="9">
    <source>
        <dbReference type="ARBA" id="ARBA00022679"/>
    </source>
</evidence>
<evidence type="ECO:0000256" key="3">
    <source>
        <dbReference type="ARBA" id="ARBA00004663"/>
    </source>
</evidence>
<feature type="transmembrane region" description="Helical" evidence="19">
    <location>
        <begin position="179"/>
        <end position="200"/>
    </location>
</feature>
<evidence type="ECO:0000313" key="20">
    <source>
        <dbReference type="EMBL" id="SOD95104.1"/>
    </source>
</evidence>
<reference evidence="20 21" key="1">
    <citation type="submission" date="2017-09" db="EMBL/GenBank/DDBJ databases">
        <authorList>
            <person name="Ehlers B."/>
            <person name="Leendertz F.H."/>
        </authorList>
    </citation>
    <scope>NUCLEOTIDE SEQUENCE [LARGE SCALE GENOMIC DNA]</scope>
    <source>
        <strain evidence="20 21">USBA 140</strain>
    </source>
</reference>
<organism evidence="20 21">
    <name type="scientific">Caenispirillum bisanense</name>
    <dbReference type="NCBI Taxonomy" id="414052"/>
    <lineage>
        <taxon>Bacteria</taxon>
        <taxon>Pseudomonadati</taxon>
        <taxon>Pseudomonadota</taxon>
        <taxon>Alphaproteobacteria</taxon>
        <taxon>Rhodospirillales</taxon>
        <taxon>Novispirillaceae</taxon>
        <taxon>Caenispirillum</taxon>
    </lineage>
</organism>
<feature type="transmembrane region" description="Helical" evidence="19">
    <location>
        <begin position="114"/>
        <end position="132"/>
    </location>
</feature>
<dbReference type="RefSeq" id="WP_097279184.1">
    <property type="nucleotide sequence ID" value="NZ_OCNJ01000004.1"/>
</dbReference>
<dbReference type="EC" id="2.7.8.26" evidence="5 19"/>
<evidence type="ECO:0000313" key="21">
    <source>
        <dbReference type="Proteomes" id="UP000219621"/>
    </source>
</evidence>
<comment type="subcellular location">
    <subcellularLocation>
        <location evidence="2 19">Cell membrane</location>
        <topology evidence="2 19">Multi-pass membrane protein</topology>
    </subcellularLocation>
</comment>
<dbReference type="GO" id="GO:0008818">
    <property type="term" value="F:cobalamin 5'-phosphate synthase activity"/>
    <property type="evidence" value="ECO:0007669"/>
    <property type="project" value="UniProtKB-UniRule"/>
</dbReference>
<feature type="transmembrane region" description="Helical" evidence="19">
    <location>
        <begin position="206"/>
        <end position="225"/>
    </location>
</feature>
<evidence type="ECO:0000256" key="18">
    <source>
        <dbReference type="ARBA" id="ARBA00049504"/>
    </source>
</evidence>
<evidence type="ECO:0000256" key="12">
    <source>
        <dbReference type="ARBA" id="ARBA00022989"/>
    </source>
</evidence>
<comment type="catalytic activity">
    <reaction evidence="18 19">
        <text>alpha-ribazole 5'-phosphate + adenosylcob(III)inamide-GDP = adenosylcob(III)alamin 5'-phosphate + GMP + H(+)</text>
        <dbReference type="Rhea" id="RHEA:23560"/>
        <dbReference type="ChEBI" id="CHEBI:15378"/>
        <dbReference type="ChEBI" id="CHEBI:57918"/>
        <dbReference type="ChEBI" id="CHEBI:58115"/>
        <dbReference type="ChEBI" id="CHEBI:60487"/>
        <dbReference type="ChEBI" id="CHEBI:60493"/>
        <dbReference type="EC" id="2.7.8.26"/>
    </reaction>
</comment>
<evidence type="ECO:0000256" key="16">
    <source>
        <dbReference type="ARBA" id="ARBA00032853"/>
    </source>
</evidence>
<comment type="function">
    <text evidence="14 19">Joins adenosylcobinamide-GDP and alpha-ribazole to generate adenosylcobalamin (Ado-cobalamin). Also synthesizes adenosylcobalamin 5'-phosphate from adenosylcobinamide-GDP and alpha-ribazole 5'-phosphate.</text>
</comment>
<evidence type="ECO:0000256" key="7">
    <source>
        <dbReference type="ARBA" id="ARBA00022475"/>
    </source>
</evidence>
<keyword evidence="9 19" id="KW-0808">Transferase</keyword>
<keyword evidence="7 19" id="KW-1003">Cell membrane</keyword>
<feature type="transmembrane region" description="Helical" evidence="19">
    <location>
        <begin position="144"/>
        <end position="167"/>
    </location>
</feature>
<evidence type="ECO:0000256" key="15">
    <source>
        <dbReference type="ARBA" id="ARBA00032605"/>
    </source>
</evidence>
<gene>
    <name evidence="19" type="primary">cobS</name>
    <name evidence="20" type="ORF">SAMN05421508_104227</name>
</gene>
<comment type="pathway">
    <text evidence="3 19">Cofactor biosynthesis; adenosylcobalamin biosynthesis; adenosylcobalamin from cob(II)yrinate a,c-diamide: step 7/7.</text>
</comment>
<evidence type="ECO:0000256" key="4">
    <source>
        <dbReference type="ARBA" id="ARBA00010561"/>
    </source>
</evidence>
<evidence type="ECO:0000256" key="1">
    <source>
        <dbReference type="ARBA" id="ARBA00001946"/>
    </source>
</evidence>
<dbReference type="EMBL" id="OCNJ01000004">
    <property type="protein sequence ID" value="SOD95104.1"/>
    <property type="molecule type" value="Genomic_DNA"/>
</dbReference>
<evidence type="ECO:0000256" key="11">
    <source>
        <dbReference type="ARBA" id="ARBA00022842"/>
    </source>
</evidence>
<dbReference type="UniPathway" id="UPA00148">
    <property type="reaction ID" value="UER00238"/>
</dbReference>
<evidence type="ECO:0000256" key="13">
    <source>
        <dbReference type="ARBA" id="ARBA00023136"/>
    </source>
</evidence>
<dbReference type="GO" id="GO:0009236">
    <property type="term" value="P:cobalamin biosynthetic process"/>
    <property type="evidence" value="ECO:0007669"/>
    <property type="project" value="UniProtKB-UniRule"/>
</dbReference>
<comment type="similarity">
    <text evidence="4 19">Belongs to the CobS family.</text>
</comment>
<dbReference type="Pfam" id="PF02654">
    <property type="entry name" value="CobS"/>
    <property type="match status" value="1"/>
</dbReference>
<dbReference type="Proteomes" id="UP000219621">
    <property type="component" value="Unassembled WGS sequence"/>
</dbReference>
<evidence type="ECO:0000256" key="6">
    <source>
        <dbReference type="ARBA" id="ARBA00015850"/>
    </source>
</evidence>
<evidence type="ECO:0000256" key="8">
    <source>
        <dbReference type="ARBA" id="ARBA00022573"/>
    </source>
</evidence>
<dbReference type="PANTHER" id="PTHR34148:SF1">
    <property type="entry name" value="ADENOSYLCOBINAMIDE-GDP RIBAZOLETRANSFERASE"/>
    <property type="match status" value="1"/>
</dbReference>
<accession>A0A286GJE0</accession>
<keyword evidence="10 19" id="KW-0812">Transmembrane</keyword>
<dbReference type="GO" id="GO:0005886">
    <property type="term" value="C:plasma membrane"/>
    <property type="evidence" value="ECO:0007669"/>
    <property type="project" value="UniProtKB-SubCell"/>
</dbReference>
<evidence type="ECO:0000256" key="14">
    <source>
        <dbReference type="ARBA" id="ARBA00025228"/>
    </source>
</evidence>
<dbReference type="HAMAP" id="MF_00719">
    <property type="entry name" value="CobS"/>
    <property type="match status" value="1"/>
</dbReference>
<comment type="catalytic activity">
    <reaction evidence="17 19">
        <text>alpha-ribazole + adenosylcob(III)inamide-GDP = adenosylcob(III)alamin + GMP + H(+)</text>
        <dbReference type="Rhea" id="RHEA:16049"/>
        <dbReference type="ChEBI" id="CHEBI:10329"/>
        <dbReference type="ChEBI" id="CHEBI:15378"/>
        <dbReference type="ChEBI" id="CHEBI:18408"/>
        <dbReference type="ChEBI" id="CHEBI:58115"/>
        <dbReference type="ChEBI" id="CHEBI:60487"/>
        <dbReference type="EC" id="2.7.8.26"/>
    </reaction>
</comment>
<keyword evidence="21" id="KW-1185">Reference proteome</keyword>
<keyword evidence="13 19" id="KW-0472">Membrane</keyword>
<evidence type="ECO:0000256" key="2">
    <source>
        <dbReference type="ARBA" id="ARBA00004651"/>
    </source>
</evidence>
<keyword evidence="12 19" id="KW-1133">Transmembrane helix</keyword>
<evidence type="ECO:0000256" key="5">
    <source>
        <dbReference type="ARBA" id="ARBA00013200"/>
    </source>
</evidence>
<protein>
    <recommendedName>
        <fullName evidence="6 19">Adenosylcobinamide-GDP ribazoletransferase</fullName>
        <ecNumber evidence="5 19">2.7.8.26</ecNumber>
    </recommendedName>
    <alternativeName>
        <fullName evidence="16 19">Cobalamin synthase</fullName>
    </alternativeName>
    <alternativeName>
        <fullName evidence="15 19">Cobalamin-5'-phosphate synthase</fullName>
    </alternativeName>
</protein>
<sequence length="258" mass="25348">MDKSGRLAEVHLAFVFLTRLPLPRLSEAAAATPLGRAAWAFPLVGAVVGLVSAIALHLAHLLDLPDAAAVLVALAAGLWVTGALHEDGLADVADGFGGGADKERKLAIMRDSRIGSYGVLALILAIGLRWSAVLAVLQTAGVEAASAALVVAGALSRAAIPLGMVLLEPARADGLGAAAGRAAAPAVAAGVGLAAAAAWAVLPGSALAPLFAVVLMAVLAVAGLARRHIGGYTGDVLGTVEQAAATTALLALAAIAGD</sequence>
<evidence type="ECO:0000256" key="17">
    <source>
        <dbReference type="ARBA" id="ARBA00048623"/>
    </source>
</evidence>
<name>A0A286GJE0_9PROT</name>